<reference evidence="3" key="2">
    <citation type="submission" date="2021-03" db="UniProtKB">
        <authorList>
            <consortium name="EnsemblPlants"/>
        </authorList>
    </citation>
    <scope>IDENTIFICATION</scope>
</reference>
<dbReference type="InterPro" id="IPR025836">
    <property type="entry name" value="Zn_knuckle_CX2CX4HX4C"/>
</dbReference>
<evidence type="ECO:0008006" key="5">
    <source>
        <dbReference type="Google" id="ProtNLM"/>
    </source>
</evidence>
<feature type="domain" description="DUF4283" evidence="1">
    <location>
        <begin position="40"/>
        <end position="107"/>
    </location>
</feature>
<dbReference type="OMA" id="YSERFCA"/>
<evidence type="ECO:0000259" key="1">
    <source>
        <dbReference type="Pfam" id="PF14111"/>
    </source>
</evidence>
<evidence type="ECO:0000313" key="3">
    <source>
        <dbReference type="EnsemblPlants" id="cds.evm.model.02.1622"/>
    </source>
</evidence>
<feature type="domain" description="Zinc knuckle CX2CX4HX4C" evidence="2">
    <location>
        <begin position="112"/>
        <end position="159"/>
    </location>
</feature>
<dbReference type="PANTHER" id="PTHR31286:SF153">
    <property type="entry name" value="DUF4283 DOMAIN PROTEIN"/>
    <property type="match status" value="1"/>
</dbReference>
<dbReference type="Gramene" id="evm.model.02.1622">
    <property type="protein sequence ID" value="cds.evm.model.02.1622"/>
    <property type="gene ID" value="evm.TU.02.1622"/>
</dbReference>
<accession>A0A803NUC4</accession>
<proteinExistence type="predicted"/>
<reference evidence="3" key="1">
    <citation type="submission" date="2018-11" db="EMBL/GenBank/DDBJ databases">
        <authorList>
            <person name="Grassa J C."/>
        </authorList>
    </citation>
    <scope>NUCLEOTIDE SEQUENCE [LARGE SCALE GENOMIC DNA]</scope>
</reference>
<organism evidence="3 4">
    <name type="scientific">Cannabis sativa</name>
    <name type="common">Hemp</name>
    <name type="synonym">Marijuana</name>
    <dbReference type="NCBI Taxonomy" id="3483"/>
    <lineage>
        <taxon>Eukaryota</taxon>
        <taxon>Viridiplantae</taxon>
        <taxon>Streptophyta</taxon>
        <taxon>Embryophyta</taxon>
        <taxon>Tracheophyta</taxon>
        <taxon>Spermatophyta</taxon>
        <taxon>Magnoliopsida</taxon>
        <taxon>eudicotyledons</taxon>
        <taxon>Gunneridae</taxon>
        <taxon>Pentapetalae</taxon>
        <taxon>rosids</taxon>
        <taxon>fabids</taxon>
        <taxon>Rosales</taxon>
        <taxon>Cannabaceae</taxon>
        <taxon>Cannabis</taxon>
    </lineage>
</organism>
<dbReference type="PANTHER" id="PTHR31286">
    <property type="entry name" value="GLYCINE-RICH CELL WALL STRUCTURAL PROTEIN 1.8-LIKE"/>
    <property type="match status" value="1"/>
</dbReference>
<dbReference type="EMBL" id="UZAU01000210">
    <property type="status" value="NOT_ANNOTATED_CDS"/>
    <property type="molecule type" value="Genomic_DNA"/>
</dbReference>
<evidence type="ECO:0000259" key="2">
    <source>
        <dbReference type="Pfam" id="PF14392"/>
    </source>
</evidence>
<evidence type="ECO:0000313" key="4">
    <source>
        <dbReference type="Proteomes" id="UP000596661"/>
    </source>
</evidence>
<dbReference type="EnsemblPlants" id="evm.model.02.1622">
    <property type="protein sequence ID" value="cds.evm.model.02.1622"/>
    <property type="gene ID" value="evm.TU.02.1622"/>
</dbReference>
<sequence>MASSSSSSNQLYDIAIEDETKGGLDLQEWDTRGEEEFVFDWRLCLLGGFITAGTVDFPSMQLTLAALWKPGKGVYIKELDANRFLFQFFHEIDIKRVIEGSPWDYMRIRVTIDLSKPLKRRMRLRKLDEEWFWITFKYENVPTFCFICEMLGYSERFCARLFDTLAHEIKKPYGECMRALLRRRTKIIGAQWLRTGLEGDMNNVTCQSDKRGGRPYRNWLIEGFQSVLTSCGLIDMEMEGYKFTWERGKADWGREITGNFQSKISQCKKRIKLLKGRRDTDSAKRYKEENERLAEMLTKKEIFWRQRSKQLWLKEGDHISKYFHAAAKTRKQNNRINSLRNDSGTMVGWDDGLQYVMVGYFQQLFTPTVTSMNQVIDCIPKTITPLQNLLIVAPIEECEVKKALFQMHPDKSWDQTE</sequence>
<dbReference type="InterPro" id="IPR040256">
    <property type="entry name" value="At4g02000-like"/>
</dbReference>
<name>A0A803NUC4_CANSA</name>
<dbReference type="Proteomes" id="UP000596661">
    <property type="component" value="Chromosome 2"/>
</dbReference>
<dbReference type="InterPro" id="IPR025558">
    <property type="entry name" value="DUF4283"/>
</dbReference>
<dbReference type="AlphaFoldDB" id="A0A803NUC4"/>
<keyword evidence="4" id="KW-1185">Reference proteome</keyword>
<protein>
    <recommendedName>
        <fullName evidence="5">DUF4283 domain-containing protein</fullName>
    </recommendedName>
</protein>
<dbReference type="Pfam" id="PF14111">
    <property type="entry name" value="DUF4283"/>
    <property type="match status" value="1"/>
</dbReference>
<dbReference type="Pfam" id="PF14392">
    <property type="entry name" value="zf-CCHC_4"/>
    <property type="match status" value="1"/>
</dbReference>